<evidence type="ECO:0000313" key="3">
    <source>
        <dbReference type="Proteomes" id="UP001589834"/>
    </source>
</evidence>
<dbReference type="PANTHER" id="PTHR10728">
    <property type="entry name" value="CYTOSOLIC PHOSPHOLIPASE A2"/>
    <property type="match status" value="1"/>
</dbReference>
<comment type="caution">
    <text evidence="2">The sequence shown here is derived from an EMBL/GenBank/DDBJ whole genome shotgun (WGS) entry which is preliminary data.</text>
</comment>
<dbReference type="PANTHER" id="PTHR10728:SF40">
    <property type="entry name" value="PATATIN FAMILY PROTEIN"/>
    <property type="match status" value="1"/>
</dbReference>
<keyword evidence="1" id="KW-1133">Transmembrane helix</keyword>
<keyword evidence="3" id="KW-1185">Reference proteome</keyword>
<feature type="transmembrane region" description="Helical" evidence="1">
    <location>
        <begin position="169"/>
        <end position="192"/>
    </location>
</feature>
<dbReference type="InterPro" id="IPR016035">
    <property type="entry name" value="Acyl_Trfase/lysoPLipase"/>
</dbReference>
<reference evidence="2 3" key="1">
    <citation type="submission" date="2024-09" db="EMBL/GenBank/DDBJ databases">
        <authorList>
            <person name="Sun Q."/>
            <person name="Mori K."/>
        </authorList>
    </citation>
    <scope>NUCLEOTIDE SEQUENCE [LARGE SCALE GENOMIC DNA]</scope>
    <source>
        <strain evidence="2 3">NCAIM B.02336</strain>
    </source>
</reference>
<feature type="transmembrane region" description="Helical" evidence="1">
    <location>
        <begin position="280"/>
        <end position="305"/>
    </location>
</feature>
<feature type="transmembrane region" description="Helical" evidence="1">
    <location>
        <begin position="429"/>
        <end position="451"/>
    </location>
</feature>
<feature type="transmembrane region" description="Helical" evidence="1">
    <location>
        <begin position="325"/>
        <end position="350"/>
    </location>
</feature>
<evidence type="ECO:0008006" key="4">
    <source>
        <dbReference type="Google" id="ProtNLM"/>
    </source>
</evidence>
<name>A0ABV6PS93_9BURK</name>
<proteinExistence type="predicted"/>
<keyword evidence="1" id="KW-0812">Transmembrane</keyword>
<feature type="transmembrane region" description="Helical" evidence="1">
    <location>
        <begin position="212"/>
        <end position="233"/>
    </location>
</feature>
<dbReference type="EMBL" id="JBHLTN010000018">
    <property type="protein sequence ID" value="MFC0592717.1"/>
    <property type="molecule type" value="Genomic_DNA"/>
</dbReference>
<accession>A0ABV6PS93</accession>
<dbReference type="RefSeq" id="WP_377482410.1">
    <property type="nucleotide sequence ID" value="NZ_JBHLTN010000018.1"/>
</dbReference>
<evidence type="ECO:0000313" key="2">
    <source>
        <dbReference type="EMBL" id="MFC0592717.1"/>
    </source>
</evidence>
<feature type="transmembrane region" description="Helical" evidence="1">
    <location>
        <begin position="253"/>
        <end position="274"/>
    </location>
</feature>
<evidence type="ECO:0000256" key="1">
    <source>
        <dbReference type="SAM" id="Phobius"/>
    </source>
</evidence>
<sequence length="820" mass="87795">MRSHRPAPDDADWRGAEAARLRWRRERIGQPADAPHAGLALSGGGIRSATLSLGALQALARAGRLDGFDYLSTVSGGGYAGSFMGSLFTPDAVRRGASTPPSPDELMQARADALARLAAVEQRAEDLEGSRASEAGALEWLRDSGRYLAPNGGGDYFYMLVLWLRNLVAVHYVIGISLLLPLALLAVLNLASAPVLARWLPALPGAWAAGALYLWLALAVALLAVLPLGVGYWCTELPARAGGSAAARWAAGLLTRSSILAFVAGPVIAGAGWGQAWARWAVLAGVVAWLGWLWFAIGWTCGALAPDGGGAREAMRVTRTRLTQWLTRATRIALSLLAVALVLVAATAAWRWIESGPGPNGASVAAFAAVLLSLQKLWPSGGAAAPDAGAKRMLMRVVPMLLALLLGLWLLLMWGVAAVWLAGEDLQRVPWPALGVLLALGLITGVTLQFLNLSTLQNLYTARIVRAYLGASNAGRAATARGAAITEAHPRDDMSLDQYYGKPGGEPCSLAPLHLINVTINDTVVSRSALVYQDRKGLPLAVTPAGYLVDGRLHARSDAGPGGFERLSLGRWIGVSGAAFAPGLGRGTTPERALLAVLLNMRLGYWWRAAAARAHDVGAWVFATQLHLYRELRGQFFGTGERFWYLTDGGHFDNTAVYELLRRRVDFILALDNGADPDYHFADVANLMRLARVDFGAVFEPLVPPAEMVELFGNPGGFERGSRQGRQYLLGYRVALPAAGDVPAAICTLVFVKPRLTQDASLDLVQYQATHPDFPQESTADQFFDDAQWESYRKLGLSQAESLLARLPAGPDPWRVITGR</sequence>
<keyword evidence="1" id="KW-0472">Membrane</keyword>
<dbReference type="Proteomes" id="UP001589834">
    <property type="component" value="Unassembled WGS sequence"/>
</dbReference>
<dbReference type="Gene3D" id="3.40.1090.10">
    <property type="entry name" value="Cytosolic phospholipase A2 catalytic domain"/>
    <property type="match status" value="2"/>
</dbReference>
<feature type="transmembrane region" description="Helical" evidence="1">
    <location>
        <begin position="400"/>
        <end position="423"/>
    </location>
</feature>
<gene>
    <name evidence="2" type="ORF">ACFFGG_09125</name>
</gene>
<protein>
    <recommendedName>
        <fullName evidence="4">PNPLA domain-containing protein</fullName>
    </recommendedName>
</protein>
<dbReference type="SUPFAM" id="SSF52151">
    <property type="entry name" value="FabD/lysophospholipase-like"/>
    <property type="match status" value="2"/>
</dbReference>
<organism evidence="2 3">
    <name type="scientific">Ottowia pentelensis</name>
    <dbReference type="NCBI Taxonomy" id="511108"/>
    <lineage>
        <taxon>Bacteria</taxon>
        <taxon>Pseudomonadati</taxon>
        <taxon>Pseudomonadota</taxon>
        <taxon>Betaproteobacteria</taxon>
        <taxon>Burkholderiales</taxon>
        <taxon>Comamonadaceae</taxon>
        <taxon>Ottowia</taxon>
    </lineage>
</organism>